<gene>
    <name evidence="1" type="ORF">UFOVP1545_46</name>
</gene>
<dbReference type="EMBL" id="LR798389">
    <property type="protein sequence ID" value="CAB5228899.1"/>
    <property type="molecule type" value="Genomic_DNA"/>
</dbReference>
<sequence length="206" mass="22160">MKSQFNVNAILFARVANAVSSEEARFYLHGVSIEPAPHGMPGVTLTATDGRQLVSAYDKQGSVSEPVIVKAPAHVLKACRTWRIGVEPSLIGTDGTIVVFDDKGNEQTARGTTINGTFPDWKHVIPQEIGAGTNAVFSQVVMATLAKALIHGKQTGMKARGLIVRGMDATSPHLVWGDDDRMIGVAMPLSMPDMDERATLPEWARV</sequence>
<dbReference type="Gene3D" id="3.10.150.10">
    <property type="entry name" value="DNA Polymerase III, subunit A, domain 2"/>
    <property type="match status" value="1"/>
</dbReference>
<accession>A0A6J7XFI2</accession>
<name>A0A6J7XFI2_9CAUD</name>
<reference evidence="1" key="1">
    <citation type="submission" date="2020-05" db="EMBL/GenBank/DDBJ databases">
        <authorList>
            <person name="Chiriac C."/>
            <person name="Salcher M."/>
            <person name="Ghai R."/>
            <person name="Kavagutti S V."/>
        </authorList>
    </citation>
    <scope>NUCLEOTIDE SEQUENCE</scope>
</reference>
<proteinExistence type="predicted"/>
<organism evidence="1">
    <name type="scientific">uncultured Caudovirales phage</name>
    <dbReference type="NCBI Taxonomy" id="2100421"/>
    <lineage>
        <taxon>Viruses</taxon>
        <taxon>Duplodnaviria</taxon>
        <taxon>Heunggongvirae</taxon>
        <taxon>Uroviricota</taxon>
        <taxon>Caudoviricetes</taxon>
        <taxon>Peduoviridae</taxon>
        <taxon>Maltschvirus</taxon>
        <taxon>Maltschvirus maltsch</taxon>
    </lineage>
</organism>
<protein>
    <submittedName>
        <fullName evidence="1">Uncharacterized protein</fullName>
    </submittedName>
</protein>
<evidence type="ECO:0000313" key="1">
    <source>
        <dbReference type="EMBL" id="CAB5228899.1"/>
    </source>
</evidence>